<feature type="transmembrane region" description="Helical" evidence="1">
    <location>
        <begin position="80"/>
        <end position="101"/>
    </location>
</feature>
<feature type="transmembrane region" description="Helical" evidence="1">
    <location>
        <begin position="160"/>
        <end position="183"/>
    </location>
</feature>
<protein>
    <recommendedName>
        <fullName evidence="4">MARVEL domain-containing protein</fullName>
    </recommendedName>
</protein>
<proteinExistence type="predicted"/>
<feature type="transmembrane region" description="Helical" evidence="1">
    <location>
        <begin position="20"/>
        <end position="38"/>
    </location>
</feature>
<organism evidence="2 3">
    <name type="scientific">Viridothelium virens</name>
    <name type="common">Speckled blister lichen</name>
    <name type="synonym">Trypethelium virens</name>
    <dbReference type="NCBI Taxonomy" id="1048519"/>
    <lineage>
        <taxon>Eukaryota</taxon>
        <taxon>Fungi</taxon>
        <taxon>Dikarya</taxon>
        <taxon>Ascomycota</taxon>
        <taxon>Pezizomycotina</taxon>
        <taxon>Dothideomycetes</taxon>
        <taxon>Dothideomycetes incertae sedis</taxon>
        <taxon>Trypetheliales</taxon>
        <taxon>Trypetheliaceae</taxon>
        <taxon>Viridothelium</taxon>
    </lineage>
</organism>
<dbReference type="Proteomes" id="UP000800092">
    <property type="component" value="Unassembled WGS sequence"/>
</dbReference>
<keyword evidence="1" id="KW-0472">Membrane</keyword>
<dbReference type="EMBL" id="ML991781">
    <property type="protein sequence ID" value="KAF2237263.1"/>
    <property type="molecule type" value="Genomic_DNA"/>
</dbReference>
<gene>
    <name evidence="2" type="ORF">EV356DRAFT_564982</name>
</gene>
<feature type="transmembrane region" description="Helical" evidence="1">
    <location>
        <begin position="50"/>
        <end position="74"/>
    </location>
</feature>
<reference evidence="2" key="1">
    <citation type="journal article" date="2020" name="Stud. Mycol.">
        <title>101 Dothideomycetes genomes: a test case for predicting lifestyles and emergence of pathogens.</title>
        <authorList>
            <person name="Haridas S."/>
            <person name="Albert R."/>
            <person name="Binder M."/>
            <person name="Bloem J."/>
            <person name="Labutti K."/>
            <person name="Salamov A."/>
            <person name="Andreopoulos B."/>
            <person name="Baker S."/>
            <person name="Barry K."/>
            <person name="Bills G."/>
            <person name="Bluhm B."/>
            <person name="Cannon C."/>
            <person name="Castanera R."/>
            <person name="Culley D."/>
            <person name="Daum C."/>
            <person name="Ezra D."/>
            <person name="Gonzalez J."/>
            <person name="Henrissat B."/>
            <person name="Kuo A."/>
            <person name="Liang C."/>
            <person name="Lipzen A."/>
            <person name="Lutzoni F."/>
            <person name="Magnuson J."/>
            <person name="Mondo S."/>
            <person name="Nolan M."/>
            <person name="Ohm R."/>
            <person name="Pangilinan J."/>
            <person name="Park H.-J."/>
            <person name="Ramirez L."/>
            <person name="Alfaro M."/>
            <person name="Sun H."/>
            <person name="Tritt A."/>
            <person name="Yoshinaga Y."/>
            <person name="Zwiers L.-H."/>
            <person name="Turgeon B."/>
            <person name="Goodwin S."/>
            <person name="Spatafora J."/>
            <person name="Crous P."/>
            <person name="Grigoriev I."/>
        </authorList>
    </citation>
    <scope>NUCLEOTIDE SEQUENCE</scope>
    <source>
        <strain evidence="2">Tuck. ex Michener</strain>
    </source>
</reference>
<keyword evidence="1" id="KW-1133">Transmembrane helix</keyword>
<dbReference type="AlphaFoldDB" id="A0A6A6HIA9"/>
<evidence type="ECO:0000256" key="1">
    <source>
        <dbReference type="SAM" id="Phobius"/>
    </source>
</evidence>
<evidence type="ECO:0000313" key="2">
    <source>
        <dbReference type="EMBL" id="KAF2237263.1"/>
    </source>
</evidence>
<dbReference type="OrthoDB" id="5366688at2759"/>
<sequence length="197" mass="21197">MPVPSYGAPPLAKFFLMVRGLELFCMIFIIGFTANFVAEINSQNAIPPQEVVGTLSITSLAALYCLVSIAFFWAQANLGLFIMTAIDFLILIAFIVVSVVVGKPLSVLNCIAVDNASAAQNAASATAMAQSIDSSLPFGHKLTLYYWAGNTRVNCYETKAIWGFSIALAILFFTSSILLPTLWHKAKKAGAGFKQMA</sequence>
<accession>A0A6A6HIA9</accession>
<evidence type="ECO:0008006" key="4">
    <source>
        <dbReference type="Google" id="ProtNLM"/>
    </source>
</evidence>
<name>A0A6A6HIA9_VIRVR</name>
<keyword evidence="1" id="KW-0812">Transmembrane</keyword>
<evidence type="ECO:0000313" key="3">
    <source>
        <dbReference type="Proteomes" id="UP000800092"/>
    </source>
</evidence>
<keyword evidence="3" id="KW-1185">Reference proteome</keyword>